<name>A0A6C0KAI3_9ZZZZ</name>
<protein>
    <recommendedName>
        <fullName evidence="1">Helicase ATP-binding domain-containing protein</fullName>
    </recommendedName>
</protein>
<dbReference type="SUPFAM" id="SSF52540">
    <property type="entry name" value="P-loop containing nucleoside triphosphate hydrolases"/>
    <property type="match status" value="2"/>
</dbReference>
<sequence>MKLLGKREIRESLQPKLTNKSLETDACATTEFEYTPTQRFISQFMSPNTPYNGMLLYHGVGVGKTCTAVLTAEAFLELSPKNKVYILAPPAIQDGFYRTLFDINRVKLGVEPDDLNEHEGCTGNRYLQLTQTQYEREKKDIEFRVTKLIKKRYSIMGYVAFRNMVRDILDQIPKNLAPERKLIQETRLLQKALSGCLIIVDEAHNLRTVSDTTDEGDDADDDADGKNDAAAGKKLTPFLKRVLALCEGNKLLLMTATPMYNSYLEIVNLLEFLQIVDKVDENDKEKRFSLSDLTFTATGELTVAAEQKLIKIANSHVSYMRGENPKAFPARLDPPVAMRVKQWPSTGPNGLRLENELEKQNVMRLPLVKCELNGDSLAVLQSETTRLIETKGLGIRTIDSLLQAGNCIFPGEGTDARYGSEGFANWFGVRGIPGTFEGTRLSVLPQYIPAGADTEYGWMNATEGQLKRFSPKFFNVIQTVQKSEGISFVYSRFVENGAIIFCLLLEANGYTPWGRSAPLFSKGADRSQGGRQCSKCSRREFGHSTQAEGHTFSPAYYALLTASDVKTPEKQSLPLSPNNTRVIQTARDASNVDGQKIKVIVGSQVAGEGLDLKAIRDVHILEGWFHLSKEEQIVGRGIRYCSHQMLTDKRKRNCTVHLYVNIFPAALNRETIDLYSYRKAMNKAILVGNVSRALKRGATDCNLNHDAVLVTGLSPVKMTTSLNPSVEIDVDLNDKDFTPICDWSKCSFECEPSIKVSELKEDVATYDLFAARFMEQNLISTLKKLFKQQPFYKWEDLATLFKDIPRQTLISLLMRSVNNPSIVLENGDWQGHLVLRNYLFLFQPTSIKDQSIPIALRYGHYPVKRDSYEPKVGVPVAQPVAVAVRTVAQPFAKAAAPVAAAADEGLPPQEVPEFVAKGLAVNQPPAERLVISQFWAAANAWIDSLVPPYNEGVSQEFDPLILRIAGNDIDRRDNIKIRITKLQWWARSVATAIAADPTGIADLKKIARQFIWDSFLKPDEQHYLYTMEVPYLEEAIDPEQMVTAGVGPAAIKAFRYLDPISHEPIYLCEAGACAPSVLNIFKTSVKDTVIRAVADETTASEIYGTLLPWERSYIFKTHAPKPKGKDPSGGAACAIVSTVSGHKKKLVEIGDILARHSEGKHFDLTDDQFKTGRKLQGAASFCALTEIVLRWMDMRRAKYGGLRFFYRPLSAYYSKHKSKK</sequence>
<dbReference type="InterPro" id="IPR014001">
    <property type="entry name" value="Helicase_ATP-bd"/>
</dbReference>
<organism evidence="2">
    <name type="scientific">viral metagenome</name>
    <dbReference type="NCBI Taxonomy" id="1070528"/>
    <lineage>
        <taxon>unclassified sequences</taxon>
        <taxon>metagenomes</taxon>
        <taxon>organismal metagenomes</taxon>
    </lineage>
</organism>
<dbReference type="CDD" id="cd18785">
    <property type="entry name" value="SF2_C"/>
    <property type="match status" value="1"/>
</dbReference>
<feature type="domain" description="Helicase ATP-binding" evidence="1">
    <location>
        <begin position="129"/>
        <end position="276"/>
    </location>
</feature>
<dbReference type="Gene3D" id="3.40.50.300">
    <property type="entry name" value="P-loop containing nucleotide triphosphate hydrolases"/>
    <property type="match status" value="2"/>
</dbReference>
<reference evidence="2" key="1">
    <citation type="journal article" date="2020" name="Nature">
        <title>Giant virus diversity and host interactions through global metagenomics.</title>
        <authorList>
            <person name="Schulz F."/>
            <person name="Roux S."/>
            <person name="Paez-Espino D."/>
            <person name="Jungbluth S."/>
            <person name="Walsh D.A."/>
            <person name="Denef V.J."/>
            <person name="McMahon K.D."/>
            <person name="Konstantinidis K.T."/>
            <person name="Eloe-Fadrosh E.A."/>
            <person name="Kyrpides N.C."/>
            <person name="Woyke T."/>
        </authorList>
    </citation>
    <scope>NUCLEOTIDE SEQUENCE</scope>
    <source>
        <strain evidence="2">GVMAG-S-1101182-85</strain>
    </source>
</reference>
<dbReference type="SMART" id="SM00487">
    <property type="entry name" value="DEXDc"/>
    <property type="match status" value="1"/>
</dbReference>
<evidence type="ECO:0000259" key="1">
    <source>
        <dbReference type="PROSITE" id="PS51192"/>
    </source>
</evidence>
<dbReference type="InterPro" id="IPR027417">
    <property type="entry name" value="P-loop_NTPase"/>
</dbReference>
<evidence type="ECO:0000313" key="2">
    <source>
        <dbReference type="EMBL" id="QHU14086.1"/>
    </source>
</evidence>
<proteinExistence type="predicted"/>
<dbReference type="Pfam" id="PF00271">
    <property type="entry name" value="Helicase_C"/>
    <property type="match status" value="1"/>
</dbReference>
<dbReference type="EMBL" id="MN740830">
    <property type="protein sequence ID" value="QHU14086.1"/>
    <property type="molecule type" value="Genomic_DNA"/>
</dbReference>
<accession>A0A6C0KAI3</accession>
<dbReference type="InterPro" id="IPR001650">
    <property type="entry name" value="Helicase_C-like"/>
</dbReference>
<dbReference type="AlphaFoldDB" id="A0A6C0KAI3"/>
<dbReference type="PROSITE" id="PS51192">
    <property type="entry name" value="HELICASE_ATP_BIND_1"/>
    <property type="match status" value="1"/>
</dbReference>